<evidence type="ECO:0000313" key="3">
    <source>
        <dbReference type="EMBL" id="ADA61237.1"/>
    </source>
</evidence>
<evidence type="ECO:0000259" key="2">
    <source>
        <dbReference type="Pfam" id="PF18160"/>
    </source>
</evidence>
<dbReference type="RefSeq" id="WP_012817953.1">
    <property type="nucleotide sequence ID" value="NC_013371.1"/>
</dbReference>
<accession>D2J5V6</accession>
<dbReference type="EMBL" id="GQ900376">
    <property type="protein sequence ID" value="ADA61237.1"/>
    <property type="molecule type" value="Genomic_DNA"/>
</dbReference>
<feature type="transmembrane region" description="Helical" evidence="1">
    <location>
        <begin position="148"/>
        <end position="167"/>
    </location>
</feature>
<protein>
    <recommendedName>
        <fullName evidence="2">SMODS and SLOG-associating 2TM effector domain-containing protein</fullName>
    </recommendedName>
</protein>
<dbReference type="NCBIfam" id="NF033631">
    <property type="entry name" value="SLATT_5"/>
    <property type="match status" value="1"/>
</dbReference>
<reference evidence="3" key="1">
    <citation type="submission" date="2009-08" db="EMBL/GenBank/DDBJ databases">
        <authorList>
            <person name="Gill J."/>
            <person name="Borman J."/>
            <person name="Shetty J."/>
            <person name="Hostetler J."/>
            <person name="Durkin S."/>
            <person name="Montgomery B."/>
        </authorList>
    </citation>
    <scope>NUCLEOTIDE SEQUENCE</scope>
    <source>
        <strain evidence="3">693-2</strain>
        <plasmid evidence="3">SAP008A</plasmid>
    </source>
</reference>
<dbReference type="AlphaFoldDB" id="D2J5V6"/>
<name>D2J5V6_9STAP</name>
<keyword evidence="1" id="KW-1133">Transmembrane helix</keyword>
<keyword evidence="3" id="KW-0614">Plasmid</keyword>
<dbReference type="Pfam" id="PF18160">
    <property type="entry name" value="SLATT_5"/>
    <property type="match status" value="1"/>
</dbReference>
<evidence type="ECO:0000256" key="1">
    <source>
        <dbReference type="SAM" id="Phobius"/>
    </source>
</evidence>
<keyword evidence="1" id="KW-0812">Transmembrane</keyword>
<feature type="domain" description="SMODS and SLOG-associating 2TM effector" evidence="2">
    <location>
        <begin position="1"/>
        <end position="163"/>
    </location>
</feature>
<gene>
    <name evidence="3" type="ORF">SAP008A_009</name>
</gene>
<geneLocation type="plasmid" evidence="3">
    <name>SAP008A</name>
</geneLocation>
<organism evidence="3">
    <name type="scientific">Staphylococcus sp. 693-2</name>
    <dbReference type="NCBI Taxonomy" id="373067"/>
    <lineage>
        <taxon>Bacteria</taxon>
        <taxon>Bacillati</taxon>
        <taxon>Bacillota</taxon>
        <taxon>Bacilli</taxon>
        <taxon>Bacillales</taxon>
        <taxon>Staphylococcaceae</taxon>
        <taxon>Staphylococcus</taxon>
    </lineage>
</organism>
<keyword evidence="1" id="KW-0472">Membrane</keyword>
<proteinExistence type="predicted"/>
<feature type="transmembrane region" description="Helical" evidence="1">
    <location>
        <begin position="16"/>
        <end position="36"/>
    </location>
</feature>
<sequence length="170" mass="19775">MNAEARCLVNNNKAIIFLNVYSAALIIISILSMVFFNEIDSLISIILSIFIMAISIILAFMDFKEQANQYKISYLELMKIEEDLSNLEIKYKESSYEKTFEEFKEIKKKYIKILQMTPNHKEIDYQKGLKDTSNCKVSINSKDIIFNLIYYLLLILPIGYILLVFLGNRG</sequence>
<feature type="transmembrane region" description="Helical" evidence="1">
    <location>
        <begin position="42"/>
        <end position="61"/>
    </location>
</feature>
<reference evidence="3" key="2">
    <citation type="submission" date="2009-12" db="EMBL/GenBank/DDBJ databases">
        <authorList>
            <person name="Summers A.O."/>
            <person name="Shearer J."/>
            <person name="Wireman J."/>
        </authorList>
    </citation>
    <scope>NUCLEOTIDE SEQUENCE</scope>
    <source>
        <strain evidence="3">693-2</strain>
        <plasmid evidence="3">SAP008A</plasmid>
    </source>
</reference>
<dbReference type="InterPro" id="IPR041115">
    <property type="entry name" value="SLATT_5"/>
</dbReference>